<dbReference type="EMBL" id="BARS01052299">
    <property type="protein sequence ID" value="GAG52715.1"/>
    <property type="molecule type" value="Genomic_DNA"/>
</dbReference>
<comment type="caution">
    <text evidence="1">The sequence shown here is derived from an EMBL/GenBank/DDBJ whole genome shotgun (WGS) entry which is preliminary data.</text>
</comment>
<dbReference type="AlphaFoldDB" id="X0YA48"/>
<protein>
    <recommendedName>
        <fullName evidence="2">Ligase-CoA domain-containing protein</fullName>
    </recommendedName>
</protein>
<evidence type="ECO:0008006" key="2">
    <source>
        <dbReference type="Google" id="ProtNLM"/>
    </source>
</evidence>
<evidence type="ECO:0000313" key="1">
    <source>
        <dbReference type="EMBL" id="GAG52715.1"/>
    </source>
</evidence>
<accession>X0YA48</accession>
<dbReference type="SUPFAM" id="SSF52210">
    <property type="entry name" value="Succinyl-CoA synthetase domains"/>
    <property type="match status" value="1"/>
</dbReference>
<name>X0YA48_9ZZZZ</name>
<dbReference type="Gene3D" id="3.40.50.261">
    <property type="entry name" value="Succinyl-CoA synthetase domains"/>
    <property type="match status" value="1"/>
</dbReference>
<dbReference type="InterPro" id="IPR016102">
    <property type="entry name" value="Succinyl-CoA_synth-like"/>
</dbReference>
<gene>
    <name evidence="1" type="ORF">S01H1_77779</name>
</gene>
<proteinExistence type="predicted"/>
<reference evidence="1" key="1">
    <citation type="journal article" date="2014" name="Front. Microbiol.">
        <title>High frequency of phylogenetically diverse reductive dehalogenase-homologous genes in deep subseafloor sedimentary metagenomes.</title>
        <authorList>
            <person name="Kawai M."/>
            <person name="Futagami T."/>
            <person name="Toyoda A."/>
            <person name="Takaki Y."/>
            <person name="Nishi S."/>
            <person name="Hori S."/>
            <person name="Arai W."/>
            <person name="Tsubouchi T."/>
            <person name="Morono Y."/>
            <person name="Uchiyama I."/>
            <person name="Ito T."/>
            <person name="Fujiyama A."/>
            <person name="Inagaki F."/>
            <person name="Takami H."/>
        </authorList>
    </citation>
    <scope>NUCLEOTIDE SEQUENCE</scope>
    <source>
        <strain evidence="1">Expedition CK06-06</strain>
    </source>
</reference>
<sequence>MATDEAYEDLVRTMLSLEEIDAVVASFVPLSPMMLTTPDEIDKPGSLVERLPKVFADTDKPVICVIDSGSLFDPLARAIREAGVPVFRSCDQATRSLGRYLCYRADRA</sequence>
<organism evidence="1">
    <name type="scientific">marine sediment metagenome</name>
    <dbReference type="NCBI Taxonomy" id="412755"/>
    <lineage>
        <taxon>unclassified sequences</taxon>
        <taxon>metagenomes</taxon>
        <taxon>ecological metagenomes</taxon>
    </lineage>
</organism>